<dbReference type="AlphaFoldDB" id="L7UHG6"/>
<accession>L7UHG6</accession>
<evidence type="ECO:0000313" key="4">
    <source>
        <dbReference type="Proteomes" id="UP000011131"/>
    </source>
</evidence>
<dbReference type="HOGENOM" id="CLU_116644_2_0_7"/>
<protein>
    <submittedName>
        <fullName evidence="3">ArsC family protein</fullName>
    </submittedName>
</protein>
<gene>
    <name evidence="3" type="ordered locus">MYSTI_06067</name>
</gene>
<comment type="similarity">
    <text evidence="1 2">Belongs to the ArsC family.</text>
</comment>
<dbReference type="eggNOG" id="COG1393">
    <property type="taxonomic scope" value="Bacteria"/>
</dbReference>
<dbReference type="PROSITE" id="PS51353">
    <property type="entry name" value="ARSC"/>
    <property type="match status" value="1"/>
</dbReference>
<dbReference type="STRING" id="1278073.MYSTI_06067"/>
<dbReference type="InterPro" id="IPR036249">
    <property type="entry name" value="Thioredoxin-like_sf"/>
</dbReference>
<dbReference type="Proteomes" id="UP000011131">
    <property type="component" value="Chromosome"/>
</dbReference>
<dbReference type="PANTHER" id="PTHR30041">
    <property type="entry name" value="ARSENATE REDUCTASE"/>
    <property type="match status" value="1"/>
</dbReference>
<keyword evidence="4" id="KW-1185">Reference proteome</keyword>
<dbReference type="InterPro" id="IPR006660">
    <property type="entry name" value="Arsenate_reductase-like"/>
</dbReference>
<evidence type="ECO:0000313" key="3">
    <source>
        <dbReference type="EMBL" id="AGC47340.1"/>
    </source>
</evidence>
<dbReference type="RefSeq" id="WP_015351595.1">
    <property type="nucleotide sequence ID" value="NC_020126.1"/>
</dbReference>
<dbReference type="PANTHER" id="PTHR30041:SF8">
    <property type="entry name" value="PROTEIN YFFB"/>
    <property type="match status" value="1"/>
</dbReference>
<dbReference type="KEGG" id="msd:MYSTI_06067"/>
<proteinExistence type="inferred from homology"/>
<name>L7UHG6_MYXSD</name>
<dbReference type="InterPro" id="IPR006504">
    <property type="entry name" value="Tscrpt_reg_Spx/MgsR"/>
</dbReference>
<dbReference type="EMBL" id="CP004025">
    <property type="protein sequence ID" value="AGC47340.1"/>
    <property type="molecule type" value="Genomic_DNA"/>
</dbReference>
<organism evidence="3 4">
    <name type="scientific">Myxococcus stipitatus (strain DSM 14675 / JCM 12634 / Mx s8)</name>
    <dbReference type="NCBI Taxonomy" id="1278073"/>
    <lineage>
        <taxon>Bacteria</taxon>
        <taxon>Pseudomonadati</taxon>
        <taxon>Myxococcota</taxon>
        <taxon>Myxococcia</taxon>
        <taxon>Myxococcales</taxon>
        <taxon>Cystobacterineae</taxon>
        <taxon>Myxococcaceae</taxon>
        <taxon>Myxococcus</taxon>
    </lineage>
</organism>
<sequence length="122" mass="13327">MSTDVLVLSYSGCSTCKKALKWLEANGIAHTVRPIVDTPPTVAELEQWIPRSGVSVRKWLNTSGQSYRAMGKAKVDAASEGELRAWLAADGKLVKRPVVVTPTTVLVGFQPEAWERIFTSRG</sequence>
<evidence type="ECO:0000256" key="2">
    <source>
        <dbReference type="PROSITE-ProRule" id="PRU01282"/>
    </source>
</evidence>
<evidence type="ECO:0000256" key="1">
    <source>
        <dbReference type="ARBA" id="ARBA00007198"/>
    </source>
</evidence>
<dbReference type="SUPFAM" id="SSF52833">
    <property type="entry name" value="Thioredoxin-like"/>
    <property type="match status" value="1"/>
</dbReference>
<dbReference type="Gene3D" id="3.40.30.10">
    <property type="entry name" value="Glutaredoxin"/>
    <property type="match status" value="1"/>
</dbReference>
<dbReference type="OrthoDB" id="9803749at2"/>
<dbReference type="Pfam" id="PF03960">
    <property type="entry name" value="ArsC"/>
    <property type="match status" value="1"/>
</dbReference>
<dbReference type="PATRIC" id="fig|1278073.3.peg.6151"/>
<reference evidence="3 4" key="1">
    <citation type="journal article" date="2013" name="Genome Announc.">
        <title>Complete genome sequence of Myxococcus stipitatus strain DSM 14675, a fruiting myxobacterium.</title>
        <authorList>
            <person name="Huntley S."/>
            <person name="Kneip S."/>
            <person name="Treuner-Lange A."/>
            <person name="Sogaard-Andersen L."/>
        </authorList>
    </citation>
    <scope>NUCLEOTIDE SEQUENCE [LARGE SCALE GENOMIC DNA]</scope>
    <source>
        <strain evidence="4">DSM 14675 / JCM 12634 / Mx s8</strain>
    </source>
</reference>
<dbReference type="NCBIfam" id="TIGR01617">
    <property type="entry name" value="arsC_related"/>
    <property type="match status" value="1"/>
</dbReference>